<evidence type="ECO:0000313" key="4">
    <source>
        <dbReference type="EMBL" id="KAG7662134.1"/>
    </source>
</evidence>
<feature type="compositionally biased region" description="Acidic residues" evidence="2">
    <location>
        <begin position="191"/>
        <end position="201"/>
    </location>
</feature>
<dbReference type="InterPro" id="IPR007052">
    <property type="entry name" value="CS_dom"/>
</dbReference>
<gene>
    <name evidence="4" type="ORF">J8A68_004396</name>
</gene>
<feature type="domain" description="CS" evidence="3">
    <location>
        <begin position="4"/>
        <end position="102"/>
    </location>
</feature>
<evidence type="ECO:0000259" key="3">
    <source>
        <dbReference type="PROSITE" id="PS51203"/>
    </source>
</evidence>
<comment type="similarity">
    <text evidence="1">Belongs to the p23/wos2 family.</text>
</comment>
<proteinExistence type="inferred from homology"/>
<dbReference type="GO" id="GO:0005634">
    <property type="term" value="C:nucleus"/>
    <property type="evidence" value="ECO:0007669"/>
    <property type="project" value="TreeGrafter"/>
</dbReference>
<dbReference type="PANTHER" id="PTHR22932:SF1">
    <property type="entry name" value="CO-CHAPERONE PROTEIN DAF-41"/>
    <property type="match status" value="1"/>
</dbReference>
<accession>A0A8J5UX26</accession>
<organism evidence="4 5">
    <name type="scientific">[Candida] subhashii</name>
    <dbReference type="NCBI Taxonomy" id="561895"/>
    <lineage>
        <taxon>Eukaryota</taxon>
        <taxon>Fungi</taxon>
        <taxon>Dikarya</taxon>
        <taxon>Ascomycota</taxon>
        <taxon>Saccharomycotina</taxon>
        <taxon>Pichiomycetes</taxon>
        <taxon>Debaryomycetaceae</taxon>
        <taxon>Spathaspora</taxon>
    </lineage>
</organism>
<dbReference type="CDD" id="cd06465">
    <property type="entry name" value="p23_hB-ind1_like"/>
    <property type="match status" value="1"/>
</dbReference>
<dbReference type="GO" id="GO:0051131">
    <property type="term" value="P:chaperone-mediated protein complex assembly"/>
    <property type="evidence" value="ECO:0007669"/>
    <property type="project" value="TreeGrafter"/>
</dbReference>
<dbReference type="PANTHER" id="PTHR22932">
    <property type="entry name" value="TELOMERASE-BINDING PROTEIN P23 HSP90 CO-CHAPERONE"/>
    <property type="match status" value="1"/>
</dbReference>
<dbReference type="GO" id="GO:0005829">
    <property type="term" value="C:cytosol"/>
    <property type="evidence" value="ECO:0007669"/>
    <property type="project" value="TreeGrafter"/>
</dbReference>
<dbReference type="GeneID" id="73471196"/>
<dbReference type="PROSITE" id="PS51203">
    <property type="entry name" value="CS"/>
    <property type="match status" value="1"/>
</dbReference>
<protein>
    <submittedName>
        <fullName evidence="4">SBA1</fullName>
    </submittedName>
</protein>
<dbReference type="InterPro" id="IPR045250">
    <property type="entry name" value="p23-like"/>
</dbReference>
<evidence type="ECO:0000256" key="2">
    <source>
        <dbReference type="SAM" id="MobiDB-lite"/>
    </source>
</evidence>
<dbReference type="FunFam" id="2.60.40.790:FF:000013">
    <property type="entry name" value="Very-long-chain (3R)-3-hydroxyacyl-CoA dehydratase"/>
    <property type="match status" value="1"/>
</dbReference>
<keyword evidence="5" id="KW-1185">Reference proteome</keyword>
<dbReference type="GO" id="GO:0006457">
    <property type="term" value="P:protein folding"/>
    <property type="evidence" value="ECO:0007669"/>
    <property type="project" value="TreeGrafter"/>
</dbReference>
<evidence type="ECO:0000313" key="5">
    <source>
        <dbReference type="Proteomes" id="UP000694255"/>
    </source>
</evidence>
<feature type="region of interest" description="Disordered" evidence="2">
    <location>
        <begin position="164"/>
        <end position="208"/>
    </location>
</feature>
<dbReference type="RefSeq" id="XP_049262367.1">
    <property type="nucleotide sequence ID" value="XM_049408351.1"/>
</dbReference>
<sequence>MTTTQIPRVLWAQRSNEDDASKNVLYLTVEMLDYTDTKIDLKPTYLKVEANSPDKTIHYDLNIDFFDEVDPEHSHVNTENGSHIFMVIRKKTIKEEYWPRLTKEKLKYHFIHTDFDKWVDEDEQNEAAKVDDELGNMMNMGGGGAGGLDFSQLMAGAGGAGGLGGAGGQNFDISSLASQLGQASEGAHEGEDNEDDGEEEVENAKADQ</sequence>
<dbReference type="Pfam" id="PF04969">
    <property type="entry name" value="CS"/>
    <property type="match status" value="1"/>
</dbReference>
<name>A0A8J5UX26_9ASCO</name>
<dbReference type="OrthoDB" id="1564555at2759"/>
<reference evidence="4 5" key="1">
    <citation type="journal article" date="2021" name="DNA Res.">
        <title>Genome analysis of Candida subhashii reveals its hybrid nature and dual mitochondrial genome conformations.</title>
        <authorList>
            <person name="Mixao V."/>
            <person name="Hegedusova E."/>
            <person name="Saus E."/>
            <person name="Pryszcz L.P."/>
            <person name="Cillingova A."/>
            <person name="Nosek J."/>
            <person name="Gabaldon T."/>
        </authorList>
    </citation>
    <scope>NUCLEOTIDE SEQUENCE [LARGE SCALE GENOMIC DNA]</scope>
    <source>
        <strain evidence="4 5">CBS 10753</strain>
    </source>
</reference>
<comment type="caution">
    <text evidence="4">The sequence shown here is derived from an EMBL/GenBank/DDBJ whole genome shotgun (WGS) entry which is preliminary data.</text>
</comment>
<dbReference type="EMBL" id="JAGSYN010000184">
    <property type="protein sequence ID" value="KAG7662134.1"/>
    <property type="molecule type" value="Genomic_DNA"/>
</dbReference>
<dbReference type="GO" id="GO:0051879">
    <property type="term" value="F:Hsp90 protein binding"/>
    <property type="evidence" value="ECO:0007669"/>
    <property type="project" value="InterPro"/>
</dbReference>
<dbReference type="Proteomes" id="UP000694255">
    <property type="component" value="Unassembled WGS sequence"/>
</dbReference>
<evidence type="ECO:0000256" key="1">
    <source>
        <dbReference type="ARBA" id="ARBA00025733"/>
    </source>
</evidence>
<feature type="compositionally biased region" description="Polar residues" evidence="2">
    <location>
        <begin position="171"/>
        <end position="182"/>
    </location>
</feature>
<dbReference type="AlphaFoldDB" id="A0A8J5UX26"/>
<dbReference type="GO" id="GO:0051087">
    <property type="term" value="F:protein-folding chaperone binding"/>
    <property type="evidence" value="ECO:0007669"/>
    <property type="project" value="TreeGrafter"/>
</dbReference>